<proteinExistence type="predicted"/>
<name>A0A8J5XEB5_DIALT</name>
<evidence type="ECO:0000313" key="2">
    <source>
        <dbReference type="EMBL" id="KAG8462298.1"/>
    </source>
</evidence>
<dbReference type="Proteomes" id="UP000751190">
    <property type="component" value="Unassembled WGS sequence"/>
</dbReference>
<dbReference type="AlphaFoldDB" id="A0A8J5XEB5"/>
<dbReference type="CDD" id="cd06467">
    <property type="entry name" value="p23_NUDC_like"/>
    <property type="match status" value="1"/>
</dbReference>
<comment type="caution">
    <text evidence="2">The sequence shown here is derived from an EMBL/GenBank/DDBJ whole genome shotgun (WGS) entry which is preliminary data.</text>
</comment>
<evidence type="ECO:0000313" key="3">
    <source>
        <dbReference type="Proteomes" id="UP000751190"/>
    </source>
</evidence>
<evidence type="ECO:0000259" key="1">
    <source>
        <dbReference type="PROSITE" id="PS51203"/>
    </source>
</evidence>
<feature type="domain" description="CS" evidence="1">
    <location>
        <begin position="244"/>
        <end position="335"/>
    </location>
</feature>
<dbReference type="InterPro" id="IPR007052">
    <property type="entry name" value="CS_dom"/>
</dbReference>
<dbReference type="Gene3D" id="2.60.40.790">
    <property type="match status" value="1"/>
</dbReference>
<dbReference type="OrthoDB" id="496827at2759"/>
<dbReference type="PROSITE" id="PS51203">
    <property type="entry name" value="CS"/>
    <property type="match status" value="1"/>
</dbReference>
<gene>
    <name evidence="2" type="ORF">KFE25_012118</name>
</gene>
<keyword evidence="3" id="KW-1185">Reference proteome</keyword>
<organism evidence="2 3">
    <name type="scientific">Diacronema lutheri</name>
    <name type="common">Unicellular marine alga</name>
    <name type="synonym">Monochrysis lutheri</name>
    <dbReference type="NCBI Taxonomy" id="2081491"/>
    <lineage>
        <taxon>Eukaryota</taxon>
        <taxon>Haptista</taxon>
        <taxon>Haptophyta</taxon>
        <taxon>Pavlovophyceae</taxon>
        <taxon>Pavlovales</taxon>
        <taxon>Pavlovaceae</taxon>
        <taxon>Diacronema</taxon>
    </lineage>
</organism>
<dbReference type="SUPFAM" id="SSF49764">
    <property type="entry name" value="HSP20-like chaperones"/>
    <property type="match status" value="1"/>
</dbReference>
<dbReference type="Pfam" id="PF04969">
    <property type="entry name" value="CS"/>
    <property type="match status" value="1"/>
</dbReference>
<sequence>MAADFTTQEERIAFLRARGVEVELPGERRAGAHAPAPAAGPAFTFVCIPADTTVPVSVETAASATGSDVLPALLRPRFADDAAMDEATVARETAARMKGMLHSGGAASALKAPSAAAMAAQAAGGACEAYPLAQPSGENGGRGVRLYIDEVGALRARPRNARAEALAAAAGLAGLAIHGDAYVGRTERASPDRLGSGTLGGETNCSLGLAELAHDTEWVVAARRAHMRAAERTGLGADEHLASGDGGAFSWSQTDDEVEVRVRGAPTGKGASKRVTVAYGRGSSLTVSYDGAPPVVSIAPLFAPVLPDECAWTLDGGEVVVTMPKADARPWAALTLPGA</sequence>
<reference evidence="2" key="1">
    <citation type="submission" date="2021-05" db="EMBL/GenBank/DDBJ databases">
        <title>The genome of the haptophyte Pavlova lutheri (Diacronema luteri, Pavlovales) - a model for lipid biosynthesis in eukaryotic algae.</title>
        <authorList>
            <person name="Hulatt C.J."/>
            <person name="Posewitz M.C."/>
        </authorList>
    </citation>
    <scope>NUCLEOTIDE SEQUENCE</scope>
    <source>
        <strain evidence="2">NIVA-4/92</strain>
    </source>
</reference>
<accession>A0A8J5XEB5</accession>
<dbReference type="OMA" id="GGACEAY"/>
<dbReference type="EMBL" id="JAGTXO010000021">
    <property type="protein sequence ID" value="KAG8462298.1"/>
    <property type="molecule type" value="Genomic_DNA"/>
</dbReference>
<dbReference type="InterPro" id="IPR008978">
    <property type="entry name" value="HSP20-like_chaperone"/>
</dbReference>
<protein>
    <recommendedName>
        <fullName evidence="1">CS domain-containing protein</fullName>
    </recommendedName>
</protein>